<dbReference type="Proteomes" id="UP000295662">
    <property type="component" value="Unassembled WGS sequence"/>
</dbReference>
<feature type="transmembrane region" description="Helical" evidence="5">
    <location>
        <begin position="49"/>
        <end position="69"/>
    </location>
</feature>
<comment type="caution">
    <text evidence="7">The sequence shown here is derived from an EMBL/GenBank/DDBJ whole genome shotgun (WGS) entry which is preliminary data.</text>
</comment>
<organism evidence="7 8">
    <name type="scientific">Prosthecobacter fusiformis</name>
    <dbReference type="NCBI Taxonomy" id="48464"/>
    <lineage>
        <taxon>Bacteria</taxon>
        <taxon>Pseudomonadati</taxon>
        <taxon>Verrucomicrobiota</taxon>
        <taxon>Verrucomicrobiia</taxon>
        <taxon>Verrucomicrobiales</taxon>
        <taxon>Verrucomicrobiaceae</taxon>
        <taxon>Prosthecobacter</taxon>
    </lineage>
</organism>
<comment type="subcellular location">
    <subcellularLocation>
        <location evidence="1">Membrane</location>
        <topology evidence="1">Multi-pass membrane protein</topology>
    </subcellularLocation>
</comment>
<evidence type="ECO:0000313" key="7">
    <source>
        <dbReference type="EMBL" id="TDU64648.1"/>
    </source>
</evidence>
<dbReference type="Pfam" id="PF04932">
    <property type="entry name" value="Wzy_C"/>
    <property type="match status" value="1"/>
</dbReference>
<dbReference type="PANTHER" id="PTHR37422:SF13">
    <property type="entry name" value="LIPOPOLYSACCHARIDE BIOSYNTHESIS PROTEIN PA4999-RELATED"/>
    <property type="match status" value="1"/>
</dbReference>
<keyword evidence="3 5" id="KW-1133">Transmembrane helix</keyword>
<evidence type="ECO:0000313" key="8">
    <source>
        <dbReference type="Proteomes" id="UP000295662"/>
    </source>
</evidence>
<dbReference type="InterPro" id="IPR007016">
    <property type="entry name" value="O-antigen_ligase-rel_domated"/>
</dbReference>
<evidence type="ECO:0000256" key="5">
    <source>
        <dbReference type="SAM" id="Phobius"/>
    </source>
</evidence>
<dbReference type="PANTHER" id="PTHR37422">
    <property type="entry name" value="TEICHURONIC ACID BIOSYNTHESIS PROTEIN TUAE"/>
    <property type="match status" value="1"/>
</dbReference>
<accession>A0A4R7RKE9</accession>
<keyword evidence="7" id="KW-0436">Ligase</keyword>
<dbReference type="GO" id="GO:0016020">
    <property type="term" value="C:membrane"/>
    <property type="evidence" value="ECO:0007669"/>
    <property type="project" value="UniProtKB-SubCell"/>
</dbReference>
<dbReference type="InterPro" id="IPR011990">
    <property type="entry name" value="TPR-like_helical_dom_sf"/>
</dbReference>
<feature type="transmembrane region" description="Helical" evidence="5">
    <location>
        <begin position="199"/>
        <end position="216"/>
    </location>
</feature>
<dbReference type="EMBL" id="SOCA01000010">
    <property type="protein sequence ID" value="TDU64648.1"/>
    <property type="molecule type" value="Genomic_DNA"/>
</dbReference>
<name>A0A4R7RKE9_9BACT</name>
<dbReference type="SUPFAM" id="SSF48452">
    <property type="entry name" value="TPR-like"/>
    <property type="match status" value="1"/>
</dbReference>
<dbReference type="AlphaFoldDB" id="A0A4R7RKE9"/>
<protein>
    <submittedName>
        <fullName evidence="7">O-antigen ligase-like membrane protein</fullName>
    </submittedName>
</protein>
<feature type="transmembrane region" description="Helical" evidence="5">
    <location>
        <begin position="96"/>
        <end position="114"/>
    </location>
</feature>
<feature type="transmembrane region" description="Helical" evidence="5">
    <location>
        <begin position="126"/>
        <end position="144"/>
    </location>
</feature>
<reference evidence="7 8" key="1">
    <citation type="submission" date="2019-03" db="EMBL/GenBank/DDBJ databases">
        <title>Genomic Encyclopedia of Archaeal and Bacterial Type Strains, Phase II (KMG-II): from individual species to whole genera.</title>
        <authorList>
            <person name="Goeker M."/>
        </authorList>
    </citation>
    <scope>NUCLEOTIDE SEQUENCE [LARGE SCALE GENOMIC DNA]</scope>
    <source>
        <strain evidence="7 8">ATCC 25309</strain>
    </source>
</reference>
<feature type="transmembrane region" description="Helical" evidence="5">
    <location>
        <begin position="405"/>
        <end position="423"/>
    </location>
</feature>
<evidence type="ECO:0000256" key="4">
    <source>
        <dbReference type="ARBA" id="ARBA00023136"/>
    </source>
</evidence>
<feature type="domain" description="O-antigen ligase-related" evidence="6">
    <location>
        <begin position="206"/>
        <end position="350"/>
    </location>
</feature>
<dbReference type="GO" id="GO:0016874">
    <property type="term" value="F:ligase activity"/>
    <property type="evidence" value="ECO:0007669"/>
    <property type="project" value="UniProtKB-KW"/>
</dbReference>
<dbReference type="InterPro" id="IPR051533">
    <property type="entry name" value="WaaL-like"/>
</dbReference>
<proteinExistence type="predicted"/>
<evidence type="ECO:0000259" key="6">
    <source>
        <dbReference type="Pfam" id="PF04932"/>
    </source>
</evidence>
<evidence type="ECO:0000256" key="2">
    <source>
        <dbReference type="ARBA" id="ARBA00022692"/>
    </source>
</evidence>
<evidence type="ECO:0000256" key="1">
    <source>
        <dbReference type="ARBA" id="ARBA00004141"/>
    </source>
</evidence>
<keyword evidence="4 5" id="KW-0472">Membrane</keyword>
<evidence type="ECO:0000256" key="3">
    <source>
        <dbReference type="ARBA" id="ARBA00022989"/>
    </source>
</evidence>
<dbReference type="Gene3D" id="1.25.40.10">
    <property type="entry name" value="Tetratricopeptide repeat domain"/>
    <property type="match status" value="1"/>
</dbReference>
<gene>
    <name evidence="7" type="ORF">EI77_04099</name>
</gene>
<feature type="transmembrane region" description="Helical" evidence="5">
    <location>
        <begin position="222"/>
        <end position="240"/>
    </location>
</feature>
<feature type="transmembrane region" description="Helical" evidence="5">
    <location>
        <begin position="247"/>
        <end position="266"/>
    </location>
</feature>
<keyword evidence="2 5" id="KW-0812">Transmembrane</keyword>
<sequence>MVLLACVVITGILLGAGRSTWSLGVISCMAGLAMICAPPKARLPKIASLSLLMVMAVPLLGLLPVSWFGGPADWRSKLTESWSLYLPQTLSPDPHGTFECWLVMMVMLLWLWTCLGQKGSDDGRRWCIYTLAFGGALVAALSWIDYSSGSIAWWSDGEPNYGDRFGPFSNRNHSSSLSAISTILCAASAYDAYRRRSKLSWFFAILFWVPFSSIFVNTSRGGLGLLFMGLIAWVTTVAMKKGFVRKIAVGAAVLLVVASVATVSSGRLGSRLRAMMFEQQVSPLTSSLRFDLAKETLALVTTRPLLGQGFDTFVPVFPLVSNMEMSRYRFMHPESDLLLLLFEGGLLATVPCVVLLFWIGRSTGGWGQAIHEKSHERPGRRLRQAAAIAAAMALVHSIFDVPNHGVGYGLSTALLLGLSIRPRRLKVPGGWIQAWAFRLAGVAVIAVGIMWWGIGTSRWTPEVPTANRVLRDRISTEVKGGRYREALMLSNRTIQIAPLDYKLYYLRAQLLLLLRQEPERALLDFGRSRALEPRYANTCYKEGEYWLGFVPELAMIPWRECLRRRSIDPALMKQTYASMLGKAMVFPELKPPLWGLAESTEMQLTFLMYTRKGEDWEKYLAKFLEAHPKLEILESKDLRLLMRQWHQKGDRHALVQLLEENPSLQSYGWRTMCAELALEGRYEEAYFVASKFMKRQDRPMRIESNSIQRLERIFVFNSSDMRSGIELYYAKRASGDLKGARATAEKVVALPDAPAYMKLELAYLHAELMDFRRAWEMMELAMLAIQDV</sequence>
<feature type="transmembrane region" description="Helical" evidence="5">
    <location>
        <begin position="435"/>
        <end position="454"/>
    </location>
</feature>
<keyword evidence="8" id="KW-1185">Reference proteome</keyword>
<feature type="transmembrane region" description="Helical" evidence="5">
    <location>
        <begin position="337"/>
        <end position="360"/>
    </location>
</feature>